<name>A0A916ZX70_9FLAO</name>
<dbReference type="AlphaFoldDB" id="A0A916ZX70"/>
<keyword evidence="2" id="KW-1185">Reference proteome</keyword>
<dbReference type="EMBL" id="BMGL01000010">
    <property type="protein sequence ID" value="GGE17657.1"/>
    <property type="molecule type" value="Genomic_DNA"/>
</dbReference>
<reference evidence="1 2" key="1">
    <citation type="journal article" date="2014" name="Int. J. Syst. Evol. Microbiol.">
        <title>Complete genome sequence of Corynebacterium casei LMG S-19264T (=DSM 44701T), isolated from a smear-ripened cheese.</title>
        <authorList>
            <consortium name="US DOE Joint Genome Institute (JGI-PGF)"/>
            <person name="Walter F."/>
            <person name="Albersmeier A."/>
            <person name="Kalinowski J."/>
            <person name="Ruckert C."/>
        </authorList>
    </citation>
    <scope>NUCLEOTIDE SEQUENCE [LARGE SCALE GENOMIC DNA]</scope>
    <source>
        <strain evidence="1 2">CGMCC 1.12925</strain>
    </source>
</reference>
<organism evidence="1 2">
    <name type="scientific">Psychroflexus salis</name>
    <dbReference type="NCBI Taxonomy" id="1526574"/>
    <lineage>
        <taxon>Bacteria</taxon>
        <taxon>Pseudomonadati</taxon>
        <taxon>Bacteroidota</taxon>
        <taxon>Flavobacteriia</taxon>
        <taxon>Flavobacteriales</taxon>
        <taxon>Flavobacteriaceae</taxon>
        <taxon>Psychroflexus</taxon>
    </lineage>
</organism>
<sequence length="777" mass="85941">MCNHAQFIEADHTAFSDQLLIEEVLFDNSNCVEDIQIINTVSANFQDGMKSYGYFSTPSNSTFPFEQGIVLSTGRLDNTEGPNSSLSDDDADNWGEDLDLRNALNIPDNEVLTNATSITFTFTPKASQLSFDYIFASEEYQENNANTCIFSDVFAFLIRPMENGQAISPYQNIAVVPNTNIPVKVTTVRPEIPNGCPAENEEWFGQFNQSGGAAAVSPTNFNGQTQVLTAIAEVIPNQTYEVKLVIADEANYRYDSAVFLEGGSFEVGVNLGLDRTNDRAICEGDEALLDVSEDNPTAVNWFFNGNLIQQNQDTLSVSEANFGAGTYAVEATLANGCIATDEIEVEFQSNAQPDPFSIVTCGEANDLDVTYNLTDIENEVDALPNNFNIKDFYLTEADAIIETNAIDNPTSFSPNTQNFDVFVRLENIGGCELIVPIILQNNAFEFDGLRFTECPDPSVNELSFNTGQIRNSILNLIGEQVDQVAIFPSRFDALQNANEVLADNFSIDIANFPQTYYARLQNPGECQGLVPIELNVIDRPEFENTTTNLILCRQDETLTLNPRLINGNENVQFEWNTGETSQNITLSNAGTYTLTATKTSINEGESITCSNQISFTVELVGIESIQVQIIGNPNQTQTAIIEAFPDGDYLYSLNSTSQFQENNVFDINQVDNVVYIQDTSGCGIVARSFTVIDLPEFFTPNNDGINDAWQPRGIQNENANLKSVQIFDRFGKLMINFGPGGKWDGTYNGKPVPPNDYWYKVNFRDGRVFTGNITLKR</sequence>
<dbReference type="Gene3D" id="2.60.40.10">
    <property type="entry name" value="Immunoglobulins"/>
    <property type="match status" value="1"/>
</dbReference>
<evidence type="ECO:0000313" key="1">
    <source>
        <dbReference type="EMBL" id="GGE17657.1"/>
    </source>
</evidence>
<dbReference type="InterPro" id="IPR013783">
    <property type="entry name" value="Ig-like_fold"/>
</dbReference>
<dbReference type="Pfam" id="PF13585">
    <property type="entry name" value="CHU_C"/>
    <property type="match status" value="1"/>
</dbReference>
<dbReference type="InterPro" id="IPR049804">
    <property type="entry name" value="Choice_anch_L"/>
</dbReference>
<gene>
    <name evidence="1" type="ORF">GCM10010831_18640</name>
</gene>
<accession>A0A916ZX70</accession>
<comment type="caution">
    <text evidence="1">The sequence shown here is derived from an EMBL/GenBank/DDBJ whole genome shotgun (WGS) entry which is preliminary data.</text>
</comment>
<dbReference type="Proteomes" id="UP000599688">
    <property type="component" value="Unassembled WGS sequence"/>
</dbReference>
<dbReference type="InterPro" id="IPR026341">
    <property type="entry name" value="T9SS_type_B"/>
</dbReference>
<proteinExistence type="predicted"/>
<evidence type="ECO:0000313" key="2">
    <source>
        <dbReference type="Proteomes" id="UP000599688"/>
    </source>
</evidence>
<protein>
    <submittedName>
        <fullName evidence="1">T9SS C-terminal target domain-containing protein</fullName>
    </submittedName>
</protein>
<dbReference type="NCBIfam" id="TIGR04131">
    <property type="entry name" value="Bac_Flav_CTERM"/>
    <property type="match status" value="1"/>
</dbReference>
<dbReference type="NCBIfam" id="NF038133">
    <property type="entry name" value="choice_anch_L"/>
    <property type="match status" value="1"/>
</dbReference>